<dbReference type="EMBL" id="LR899010">
    <property type="protein sequence ID" value="CAD7081584.1"/>
    <property type="molecule type" value="Genomic_DNA"/>
</dbReference>
<dbReference type="InParanoid" id="A0A7R8YTD9"/>
<dbReference type="GO" id="GO:0004519">
    <property type="term" value="F:endonuclease activity"/>
    <property type="evidence" value="ECO:0007669"/>
    <property type="project" value="TreeGrafter"/>
</dbReference>
<dbReference type="InterPro" id="IPR013899">
    <property type="entry name" value="DUF1771"/>
</dbReference>
<feature type="compositionally biased region" description="Basic and acidic residues" evidence="1">
    <location>
        <begin position="524"/>
        <end position="542"/>
    </location>
</feature>
<dbReference type="PANTHER" id="PTHR46535">
    <property type="entry name" value="NEDD4-BINDING PROTEIN 2"/>
    <property type="match status" value="1"/>
</dbReference>
<evidence type="ECO:0000259" key="2">
    <source>
        <dbReference type="PROSITE" id="PS50828"/>
    </source>
</evidence>
<dbReference type="SUPFAM" id="SSF160443">
    <property type="entry name" value="SMR domain-like"/>
    <property type="match status" value="1"/>
</dbReference>
<dbReference type="SMART" id="SM00463">
    <property type="entry name" value="SMR"/>
    <property type="match status" value="1"/>
</dbReference>
<dbReference type="FunCoup" id="A0A7R8YTD9">
    <property type="interactions" value="17"/>
</dbReference>
<gene>
    <name evidence="3" type="ORF">HERILL_LOCUS4682</name>
</gene>
<evidence type="ECO:0000256" key="1">
    <source>
        <dbReference type="SAM" id="MobiDB-lite"/>
    </source>
</evidence>
<dbReference type="Gene3D" id="3.30.1370.110">
    <property type="match status" value="1"/>
</dbReference>
<protein>
    <recommendedName>
        <fullName evidence="2">Smr domain-containing protein</fullName>
    </recommendedName>
</protein>
<evidence type="ECO:0000313" key="4">
    <source>
        <dbReference type="Proteomes" id="UP000594454"/>
    </source>
</evidence>
<dbReference type="InterPro" id="IPR036063">
    <property type="entry name" value="Smr_dom_sf"/>
</dbReference>
<dbReference type="SMART" id="SM01162">
    <property type="entry name" value="DUF1771"/>
    <property type="match status" value="1"/>
</dbReference>
<proteinExistence type="predicted"/>
<sequence length="1101" mass="125978">MNNEEKPGNSWAVEGDKPARDEQDAILARLSDMFGEVVSSDNILTVCNLLKWQLEDCIEALISLGLEKEENTSDHQVLTNPQNNIERRIESTLCSEPVTSAEVSVINMGPGSRNLGAIPKYALKANNASERPHSVRNVNQLHPNNMANLQKQLSLHRKAPPSRVRQLEPLLGKIRRGYKILVLMRGPPGSGKSHLAKEIVQATVPGSDYRNHIFSTDDYFIDRNGNYIFRPDELSVAHATNQRRVHHQAMNSWSPIIVDNTNIRIWEMSDYVKIAVECGYLIEIVEPRTPWSQKAGKLAEKNRHGVPKEKIQSMLDNYEKVSVPQLLKMSCSVKFSIEFPNLYEVCRIQEIFVYPLETYCLKFFGPAKKIYNCKYSDTVPQLRLLPSVVARMMPKMQRQTRKSKSIKDVETQSQPSDDDVFVNTRDEKVEDEDENNIVFSAEDIGDNWKSYEEESEEYWQEKQAEDGLIEIVEELPKPPRRTNHRKEGASPTSQQQKDLDTRENENQENETSKSEESAPENDQESPRITERSMEPENVSEKLEKHVVGCENENQLFATLRQIYPNKQIDGLWDLFEKCQGNIDWTVDILLKDDSCVDQQLDEILPNIYCNCKFKGQEAEYEESAENVKISEEVKNLMSPKKQRVKRDKSNKNVSDLQDIKKSIEMQFVLGDQHYSERTKRIRNLRHGMNGGNDQAVNLEQTSESDDIQVAIEAKENDDMVSDVEEGEVVEIVLGDSMVEQLSNMFELDLIPKNMIRDLKTNVFIPKSLAYQLYLIWVESVYNQVEEQKYKTLKEDEELAKMLSLQRDNKQCTDVKSLGEELVTQLYSADRNSWDSNGEDLASHLTKLKLCEQFPKIGQQTLFETLGTLDNRYEDTVQILQDTFQQQSEAVSQETETQGDADGDMDMGKMPSQVHLDSAFSAGNNLSPEEAKKIALHNFEINRNMAVHHSQLKAECYQKAKQAIQRGNTAVAVYYSQIADLHKQKVDTYNHTAANYIVAVHDVTQNNPDFIDLHYLHVSEAEQCLDVFVDKHIRKLKSINKAYKYIFIITGRGLHSAGGVSIIKNKVKSRLKERNLNWTELNPGLLKVKVFSTSKFAHKTSI</sequence>
<dbReference type="InterPro" id="IPR052772">
    <property type="entry name" value="Endo/PolyKinase_Domain-Protein"/>
</dbReference>
<feature type="domain" description="Smr" evidence="2">
    <location>
        <begin position="1010"/>
        <end position="1090"/>
    </location>
</feature>
<dbReference type="OrthoDB" id="3231855at2759"/>
<dbReference type="GO" id="GO:0005634">
    <property type="term" value="C:nucleus"/>
    <property type="evidence" value="ECO:0007669"/>
    <property type="project" value="TreeGrafter"/>
</dbReference>
<dbReference type="SUPFAM" id="SSF52540">
    <property type="entry name" value="P-loop containing nucleoside triphosphate hydrolases"/>
    <property type="match status" value="1"/>
</dbReference>
<accession>A0A7R8YTD9</accession>
<name>A0A7R8YTD9_HERIL</name>
<dbReference type="Gene3D" id="3.40.50.300">
    <property type="entry name" value="P-loop containing nucleotide triphosphate hydrolases"/>
    <property type="match status" value="1"/>
</dbReference>
<dbReference type="InterPro" id="IPR002625">
    <property type="entry name" value="Smr_dom"/>
</dbReference>
<dbReference type="Pfam" id="PF08590">
    <property type="entry name" value="DUF1771"/>
    <property type="match status" value="1"/>
</dbReference>
<dbReference type="Pfam" id="PF13671">
    <property type="entry name" value="AAA_33"/>
    <property type="match status" value="1"/>
</dbReference>
<dbReference type="PANTHER" id="PTHR46535:SF1">
    <property type="entry name" value="NEDD4-BINDING PROTEIN 2"/>
    <property type="match status" value="1"/>
</dbReference>
<organism evidence="3 4">
    <name type="scientific">Hermetia illucens</name>
    <name type="common">Black soldier fly</name>
    <dbReference type="NCBI Taxonomy" id="343691"/>
    <lineage>
        <taxon>Eukaryota</taxon>
        <taxon>Metazoa</taxon>
        <taxon>Ecdysozoa</taxon>
        <taxon>Arthropoda</taxon>
        <taxon>Hexapoda</taxon>
        <taxon>Insecta</taxon>
        <taxon>Pterygota</taxon>
        <taxon>Neoptera</taxon>
        <taxon>Endopterygota</taxon>
        <taxon>Diptera</taxon>
        <taxon>Brachycera</taxon>
        <taxon>Stratiomyomorpha</taxon>
        <taxon>Stratiomyidae</taxon>
        <taxon>Hermetiinae</taxon>
        <taxon>Hermetia</taxon>
    </lineage>
</organism>
<feature type="region of interest" description="Disordered" evidence="1">
    <location>
        <begin position="474"/>
        <end position="542"/>
    </location>
</feature>
<dbReference type="AlphaFoldDB" id="A0A7R8YTD9"/>
<dbReference type="PROSITE" id="PS50828">
    <property type="entry name" value="SMR"/>
    <property type="match status" value="1"/>
</dbReference>
<reference evidence="3 4" key="1">
    <citation type="submission" date="2020-11" db="EMBL/GenBank/DDBJ databases">
        <authorList>
            <person name="Wallbank WR R."/>
            <person name="Pardo Diaz C."/>
            <person name="Kozak K."/>
            <person name="Martin S."/>
            <person name="Jiggins C."/>
            <person name="Moest M."/>
            <person name="Warren A I."/>
            <person name="Generalovic N T."/>
            <person name="Byers J.R.P. K."/>
            <person name="Montejo-Kovacevich G."/>
            <person name="Yen C E."/>
        </authorList>
    </citation>
    <scope>NUCLEOTIDE SEQUENCE [LARGE SCALE GENOMIC DNA]</scope>
</reference>
<keyword evidence="4" id="KW-1185">Reference proteome</keyword>
<feature type="compositionally biased region" description="Basic and acidic residues" evidence="1">
    <location>
        <begin position="497"/>
        <end position="516"/>
    </location>
</feature>
<dbReference type="Proteomes" id="UP000594454">
    <property type="component" value="Chromosome 2"/>
</dbReference>
<dbReference type="InterPro" id="IPR027417">
    <property type="entry name" value="P-loop_NTPase"/>
</dbReference>
<evidence type="ECO:0000313" key="3">
    <source>
        <dbReference type="EMBL" id="CAD7081584.1"/>
    </source>
</evidence>
<dbReference type="Pfam" id="PF01713">
    <property type="entry name" value="Smr"/>
    <property type="match status" value="1"/>
</dbReference>
<feature type="region of interest" description="Disordered" evidence="1">
    <location>
        <begin position="395"/>
        <end position="434"/>
    </location>
</feature>